<evidence type="ECO:0000313" key="2">
    <source>
        <dbReference type="EMBL" id="VDP88066.1"/>
    </source>
</evidence>
<feature type="region of interest" description="Disordered" evidence="1">
    <location>
        <begin position="1"/>
        <end position="89"/>
    </location>
</feature>
<evidence type="ECO:0000313" key="3">
    <source>
        <dbReference type="Proteomes" id="UP000272942"/>
    </source>
</evidence>
<feature type="compositionally biased region" description="Polar residues" evidence="1">
    <location>
        <begin position="71"/>
        <end position="89"/>
    </location>
</feature>
<reference evidence="4" key="1">
    <citation type="submission" date="2016-06" db="UniProtKB">
        <authorList>
            <consortium name="WormBaseParasite"/>
        </authorList>
    </citation>
    <scope>IDENTIFICATION</scope>
</reference>
<feature type="compositionally biased region" description="Polar residues" evidence="1">
    <location>
        <begin position="33"/>
        <end position="45"/>
    </location>
</feature>
<organism evidence="4">
    <name type="scientific">Echinostoma caproni</name>
    <dbReference type="NCBI Taxonomy" id="27848"/>
    <lineage>
        <taxon>Eukaryota</taxon>
        <taxon>Metazoa</taxon>
        <taxon>Spiralia</taxon>
        <taxon>Lophotrochozoa</taxon>
        <taxon>Platyhelminthes</taxon>
        <taxon>Trematoda</taxon>
        <taxon>Digenea</taxon>
        <taxon>Plagiorchiida</taxon>
        <taxon>Echinostomata</taxon>
        <taxon>Echinostomatoidea</taxon>
        <taxon>Echinostomatidae</taxon>
        <taxon>Echinostoma</taxon>
    </lineage>
</organism>
<dbReference type="AlphaFoldDB" id="A0A183AVW8"/>
<sequence length="89" mass="9241">MHPPFGSYPSGPVPPPPLPPPASSVVQPPRSMHPQSSLSSASSMFTPGGVTYPGQTPGAGMGGWPPKSGPTDPQSYFTQPNQPAMYQPR</sequence>
<gene>
    <name evidence="2" type="ORF">ECPE_LOCUS11103</name>
</gene>
<reference evidence="2 3" key="2">
    <citation type="submission" date="2018-11" db="EMBL/GenBank/DDBJ databases">
        <authorList>
            <consortium name="Pathogen Informatics"/>
        </authorList>
    </citation>
    <scope>NUCLEOTIDE SEQUENCE [LARGE SCALE GENOMIC DNA]</scope>
    <source>
        <strain evidence="2 3">Egypt</strain>
    </source>
</reference>
<name>A0A183AVW8_9TREM</name>
<evidence type="ECO:0000256" key="1">
    <source>
        <dbReference type="SAM" id="MobiDB-lite"/>
    </source>
</evidence>
<protein>
    <submittedName>
        <fullName evidence="4">Protein transport protein Sec24D</fullName>
    </submittedName>
</protein>
<dbReference type="EMBL" id="UZAN01050204">
    <property type="protein sequence ID" value="VDP88066.1"/>
    <property type="molecule type" value="Genomic_DNA"/>
</dbReference>
<keyword evidence="3" id="KW-1185">Reference proteome</keyword>
<dbReference type="Proteomes" id="UP000272942">
    <property type="component" value="Unassembled WGS sequence"/>
</dbReference>
<proteinExistence type="predicted"/>
<accession>A0A183AVW8</accession>
<feature type="compositionally biased region" description="Low complexity" evidence="1">
    <location>
        <begin position="1"/>
        <end position="10"/>
    </location>
</feature>
<dbReference type="WBParaSite" id="ECPE_0001113701-mRNA-1">
    <property type="protein sequence ID" value="ECPE_0001113701-mRNA-1"/>
    <property type="gene ID" value="ECPE_0001113701"/>
</dbReference>
<feature type="compositionally biased region" description="Pro residues" evidence="1">
    <location>
        <begin position="11"/>
        <end position="22"/>
    </location>
</feature>
<evidence type="ECO:0000313" key="4">
    <source>
        <dbReference type="WBParaSite" id="ECPE_0001113701-mRNA-1"/>
    </source>
</evidence>